<accession>A0A381ZJ63</accession>
<proteinExistence type="predicted"/>
<sequence>VPCHNSKNAGAPPIDWSCAGYWSFLVIEFVKGRVTEERAINEAEAVVYATLYSGLSFKIAMGNILILGAALAFIQEQLDKALHILEESVAEIEVRFTQHYLISII</sequence>
<dbReference type="AlphaFoldDB" id="A0A381ZJ63"/>
<dbReference type="EMBL" id="UINC01021544">
    <property type="protein sequence ID" value="SVA89315.1"/>
    <property type="molecule type" value="Genomic_DNA"/>
</dbReference>
<protein>
    <submittedName>
        <fullName evidence="2">Uncharacterized protein</fullName>
    </submittedName>
</protein>
<feature type="transmembrane region" description="Helical" evidence="1">
    <location>
        <begin position="55"/>
        <end position="74"/>
    </location>
</feature>
<keyword evidence="1" id="KW-1133">Transmembrane helix</keyword>
<dbReference type="InterPro" id="IPR015422">
    <property type="entry name" value="PyrdxlP-dep_Trfase_small"/>
</dbReference>
<feature type="non-terminal residue" evidence="2">
    <location>
        <position position="1"/>
    </location>
</feature>
<evidence type="ECO:0000256" key="1">
    <source>
        <dbReference type="SAM" id="Phobius"/>
    </source>
</evidence>
<gene>
    <name evidence="2" type="ORF">METZ01_LOCUS142169</name>
</gene>
<organism evidence="2">
    <name type="scientific">marine metagenome</name>
    <dbReference type="NCBI Taxonomy" id="408172"/>
    <lineage>
        <taxon>unclassified sequences</taxon>
        <taxon>metagenomes</taxon>
        <taxon>ecological metagenomes</taxon>
    </lineage>
</organism>
<name>A0A381ZJ63_9ZZZZ</name>
<keyword evidence="1" id="KW-0472">Membrane</keyword>
<evidence type="ECO:0000313" key="2">
    <source>
        <dbReference type="EMBL" id="SVA89315.1"/>
    </source>
</evidence>
<keyword evidence="1" id="KW-0812">Transmembrane</keyword>
<reference evidence="2" key="1">
    <citation type="submission" date="2018-05" db="EMBL/GenBank/DDBJ databases">
        <authorList>
            <person name="Lanie J.A."/>
            <person name="Ng W.-L."/>
            <person name="Kazmierczak K.M."/>
            <person name="Andrzejewski T.M."/>
            <person name="Davidsen T.M."/>
            <person name="Wayne K.J."/>
            <person name="Tettelin H."/>
            <person name="Glass J.I."/>
            <person name="Rusch D."/>
            <person name="Podicherti R."/>
            <person name="Tsui H.-C.T."/>
            <person name="Winkler M.E."/>
        </authorList>
    </citation>
    <scope>NUCLEOTIDE SEQUENCE</scope>
</reference>
<dbReference type="Gene3D" id="3.90.1150.10">
    <property type="entry name" value="Aspartate Aminotransferase, domain 1"/>
    <property type="match status" value="1"/>
</dbReference>